<dbReference type="NCBIfam" id="NF005559">
    <property type="entry name" value="PRK07231.1"/>
    <property type="match status" value="1"/>
</dbReference>
<organism evidence="2">
    <name type="scientific">freshwater metagenome</name>
    <dbReference type="NCBI Taxonomy" id="449393"/>
    <lineage>
        <taxon>unclassified sequences</taxon>
        <taxon>metagenomes</taxon>
        <taxon>ecological metagenomes</taxon>
    </lineage>
</organism>
<accession>A0A6J5YG66</accession>
<dbReference type="CDD" id="cd05233">
    <property type="entry name" value="SDR_c"/>
    <property type="match status" value="1"/>
</dbReference>
<dbReference type="Pfam" id="PF13561">
    <property type="entry name" value="adh_short_C2"/>
    <property type="match status" value="1"/>
</dbReference>
<dbReference type="SUPFAM" id="SSF51735">
    <property type="entry name" value="NAD(P)-binding Rossmann-fold domains"/>
    <property type="match status" value="1"/>
</dbReference>
<evidence type="ECO:0000256" key="1">
    <source>
        <dbReference type="ARBA" id="ARBA00006484"/>
    </source>
</evidence>
<evidence type="ECO:0000313" key="2">
    <source>
        <dbReference type="EMBL" id="CAB4322769.1"/>
    </source>
</evidence>
<dbReference type="PANTHER" id="PTHR43943:SF2">
    <property type="entry name" value="DEHYDROGENASE_REDUCTASE 4"/>
    <property type="match status" value="1"/>
</dbReference>
<name>A0A6J5YG66_9ZZZZ</name>
<dbReference type="InterPro" id="IPR036291">
    <property type="entry name" value="NAD(P)-bd_dom_sf"/>
</dbReference>
<dbReference type="InterPro" id="IPR002347">
    <property type="entry name" value="SDR_fam"/>
</dbReference>
<dbReference type="PRINTS" id="PR00080">
    <property type="entry name" value="SDRFAMILY"/>
</dbReference>
<dbReference type="AlphaFoldDB" id="A0A6J5YG66"/>
<dbReference type="Gene3D" id="3.40.50.720">
    <property type="entry name" value="NAD(P)-binding Rossmann-like Domain"/>
    <property type="match status" value="1"/>
</dbReference>
<proteinExistence type="inferred from homology"/>
<dbReference type="EMBL" id="CAFBNC010000051">
    <property type="protein sequence ID" value="CAB4938444.1"/>
    <property type="molecule type" value="Genomic_DNA"/>
</dbReference>
<reference evidence="2" key="1">
    <citation type="submission" date="2020-05" db="EMBL/GenBank/DDBJ databases">
        <authorList>
            <person name="Chiriac C."/>
            <person name="Salcher M."/>
            <person name="Ghai R."/>
            <person name="Kavagutti S V."/>
        </authorList>
    </citation>
    <scope>NUCLEOTIDE SEQUENCE</scope>
</reference>
<gene>
    <name evidence="2" type="ORF">UFOPK1392_00506</name>
    <name evidence="3" type="ORF">UFOPK3733_01131</name>
</gene>
<dbReference type="PANTHER" id="PTHR43943">
    <property type="entry name" value="DEHYDROGENASE/REDUCTASE (SDR FAMILY) MEMBER 4"/>
    <property type="match status" value="1"/>
</dbReference>
<dbReference type="PRINTS" id="PR00081">
    <property type="entry name" value="GDHRDH"/>
</dbReference>
<dbReference type="EMBL" id="CAEMXZ010000014">
    <property type="protein sequence ID" value="CAB4322769.1"/>
    <property type="molecule type" value="Genomic_DNA"/>
</dbReference>
<evidence type="ECO:0000313" key="3">
    <source>
        <dbReference type="EMBL" id="CAB4938444.1"/>
    </source>
</evidence>
<dbReference type="FunFam" id="3.40.50.720:FF:000084">
    <property type="entry name" value="Short-chain dehydrogenase reductase"/>
    <property type="match status" value="1"/>
</dbReference>
<protein>
    <submittedName>
        <fullName evidence="2">Unannotated protein</fullName>
    </submittedName>
</protein>
<sequence>MGLTNSQGELMATAFDFTDKVVIVTGSTKGLGRAMAQGFAEAGATVVVSSRKQELCDQVAAEISATTGATVLGLACHVGDWDAIPGFVDAVQSRFGDIDVLVNNAGINPTGASLSDTSLDLWRKVFAVNLEGPLRMSTCVAPIMRETGGGSIINIATVGAYSGGPGVGAYGASKAALLNMTRTMSMEFAAWNIRVNAISPGPIRSELTNGAEAMAPGFFARAAAATTMKRVAETEEIVGPVLYLASDASSYVTGEDHVVAGGMPRR</sequence>
<comment type="similarity">
    <text evidence="1">Belongs to the short-chain dehydrogenases/reductases (SDR) family.</text>
</comment>